<dbReference type="PANTHER" id="PTHR13561:SF20">
    <property type="entry name" value="DNA TOPOISOMERASE 2-BINDING PROTEIN 1"/>
    <property type="match status" value="1"/>
</dbReference>
<dbReference type="InterPro" id="IPR049542">
    <property type="entry name" value="TopBP1-like_BRCT0"/>
</dbReference>
<evidence type="ECO:0000313" key="5">
    <source>
        <dbReference type="Proteomes" id="UP001153712"/>
    </source>
</evidence>
<dbReference type="Proteomes" id="UP001153712">
    <property type="component" value="Chromosome 1"/>
</dbReference>
<dbReference type="FunFam" id="3.40.50.10190:FF:000021">
    <property type="entry name" value="DNA topoisomerase II binding protein 1"/>
    <property type="match status" value="1"/>
</dbReference>
<evidence type="ECO:0000256" key="1">
    <source>
        <dbReference type="ARBA" id="ARBA00022737"/>
    </source>
</evidence>
<dbReference type="GO" id="GO:0033314">
    <property type="term" value="P:mitotic DNA replication checkpoint signaling"/>
    <property type="evidence" value="ECO:0007669"/>
    <property type="project" value="TreeGrafter"/>
</dbReference>
<evidence type="ECO:0000259" key="3">
    <source>
        <dbReference type="PROSITE" id="PS50172"/>
    </source>
</evidence>
<dbReference type="Gene3D" id="3.40.50.10190">
    <property type="entry name" value="BRCT domain"/>
    <property type="match status" value="4"/>
</dbReference>
<feature type="region of interest" description="Disordered" evidence="2">
    <location>
        <begin position="491"/>
        <end position="526"/>
    </location>
</feature>
<dbReference type="GO" id="GO:0007095">
    <property type="term" value="P:mitotic G2 DNA damage checkpoint signaling"/>
    <property type="evidence" value="ECO:0007669"/>
    <property type="project" value="TreeGrafter"/>
</dbReference>
<accession>A0A9N9TDZ7</accession>
<dbReference type="OrthoDB" id="251770at2759"/>
<dbReference type="SUPFAM" id="SSF52113">
    <property type="entry name" value="BRCT domain"/>
    <property type="match status" value="3"/>
</dbReference>
<gene>
    <name evidence="4" type="ORF">PHYEVI_LOCUS2</name>
</gene>
<feature type="compositionally biased region" description="Polar residues" evidence="2">
    <location>
        <begin position="493"/>
        <end position="520"/>
    </location>
</feature>
<feature type="domain" description="BRCT" evidence="3">
    <location>
        <begin position="123"/>
        <end position="174"/>
    </location>
</feature>
<sequence length="552" mass="61833">MEDIRIIFVLPESHEDETQCSDIMQSSFEYCKQNVPSEVEWLRESALQSLELKKTDFVVFDEFKGEYFNYVNSTKCAIVGPKALSYCLLEGKPIPNFDWPIYNVAMYDCIVTCSFLPKELKLEMKNKIQLMGGYYSESLVEKTTHLIAGSAKSQKYLTAAETGKKLMQTTWVEEVWKLSQTGNVHADNKEFEKHRCPPFHNLVICSSGITDLNDKRKIENLVNEGGGKFTGKLRVAETDFLVCVNVSWIIDSVKNGYALPHEPYQIQKMTSTPTKIDCPINPDFSVLSAIGNATAAQRMSIDDTNIPGGAINSPANNKRKVSDTLGNLLGGISNSGLCKAVQQIEPMDSEQFREISSRDESFVPLTQDAESEINKFFDHLQFFIFDFNTKPLKNCVITTSTYVAQERIFLQNLIEGLGATVQDLFSRIDKDSQNLRANTHLVSSEAQGKKYNAAQKWGLPVINKDWLIECVRTGKKVEEDEYILDKVSKNKEQSGNWSSQTGGVSTSNAPGAENVPTTPVSDKARKEYTVPPVWSLMKTPETPYDARSTVTG</sequence>
<dbReference type="PROSITE" id="PS50172">
    <property type="entry name" value="BRCT"/>
    <property type="match status" value="3"/>
</dbReference>
<keyword evidence="1" id="KW-0677">Repeat</keyword>
<dbReference type="GO" id="GO:0006270">
    <property type="term" value="P:DNA replication initiation"/>
    <property type="evidence" value="ECO:0007669"/>
    <property type="project" value="TreeGrafter"/>
</dbReference>
<dbReference type="Pfam" id="PF21298">
    <property type="entry name" value="TopBP1_BRCT0"/>
    <property type="match status" value="1"/>
</dbReference>
<dbReference type="PANTHER" id="PTHR13561">
    <property type="entry name" value="DNA REPLICATION REGULATOR DPB11-RELATED"/>
    <property type="match status" value="1"/>
</dbReference>
<dbReference type="EMBL" id="OU900094">
    <property type="protein sequence ID" value="CAG9853524.1"/>
    <property type="molecule type" value="Genomic_DNA"/>
</dbReference>
<keyword evidence="5" id="KW-1185">Reference proteome</keyword>
<evidence type="ECO:0000313" key="4">
    <source>
        <dbReference type="EMBL" id="CAG9853524.1"/>
    </source>
</evidence>
<reference evidence="4" key="1">
    <citation type="submission" date="2022-01" db="EMBL/GenBank/DDBJ databases">
        <authorList>
            <person name="King R."/>
        </authorList>
    </citation>
    <scope>NUCLEOTIDE SEQUENCE</scope>
</reference>
<proteinExistence type="predicted"/>
<dbReference type="InterPro" id="IPR001357">
    <property type="entry name" value="BRCT_dom"/>
</dbReference>
<name>A0A9N9TDZ7_PHYSR</name>
<dbReference type="FunFam" id="3.40.50.10190:FF:000020">
    <property type="entry name" value="DNA topoisomerase II binding protein 1"/>
    <property type="match status" value="1"/>
</dbReference>
<dbReference type="AlphaFoldDB" id="A0A9N9TDZ7"/>
<protein>
    <recommendedName>
        <fullName evidence="3">BRCT domain-containing protein</fullName>
    </recommendedName>
</protein>
<dbReference type="SMART" id="SM00292">
    <property type="entry name" value="BRCT"/>
    <property type="match status" value="3"/>
</dbReference>
<dbReference type="Pfam" id="PF00533">
    <property type="entry name" value="BRCT"/>
    <property type="match status" value="2"/>
</dbReference>
<feature type="domain" description="BRCT" evidence="3">
    <location>
        <begin position="372"/>
        <end position="484"/>
    </location>
</feature>
<evidence type="ECO:0000256" key="2">
    <source>
        <dbReference type="SAM" id="MobiDB-lite"/>
    </source>
</evidence>
<dbReference type="InterPro" id="IPR036420">
    <property type="entry name" value="BRCT_dom_sf"/>
</dbReference>
<feature type="domain" description="BRCT" evidence="3">
    <location>
        <begin position="194"/>
        <end position="266"/>
    </location>
</feature>
<organism evidence="4 5">
    <name type="scientific">Phyllotreta striolata</name>
    <name type="common">Striped flea beetle</name>
    <name type="synonym">Crioceris striolata</name>
    <dbReference type="NCBI Taxonomy" id="444603"/>
    <lineage>
        <taxon>Eukaryota</taxon>
        <taxon>Metazoa</taxon>
        <taxon>Ecdysozoa</taxon>
        <taxon>Arthropoda</taxon>
        <taxon>Hexapoda</taxon>
        <taxon>Insecta</taxon>
        <taxon>Pterygota</taxon>
        <taxon>Neoptera</taxon>
        <taxon>Endopterygota</taxon>
        <taxon>Coleoptera</taxon>
        <taxon>Polyphaga</taxon>
        <taxon>Cucujiformia</taxon>
        <taxon>Chrysomeloidea</taxon>
        <taxon>Chrysomelidae</taxon>
        <taxon>Galerucinae</taxon>
        <taxon>Alticini</taxon>
        <taxon>Phyllotreta</taxon>
    </lineage>
</organism>